<feature type="domain" description="PorZ N-terminal beta-propeller" evidence="1">
    <location>
        <begin position="52"/>
        <end position="209"/>
    </location>
</feature>
<dbReference type="InterPro" id="IPR015943">
    <property type="entry name" value="WD40/YVTN_repeat-like_dom_sf"/>
</dbReference>
<proteinExistence type="predicted"/>
<organism evidence="2 3">
    <name type="scientific">Flammeovirga aprica JL-4</name>
    <dbReference type="NCBI Taxonomy" id="694437"/>
    <lineage>
        <taxon>Bacteria</taxon>
        <taxon>Pseudomonadati</taxon>
        <taxon>Bacteroidota</taxon>
        <taxon>Cytophagia</taxon>
        <taxon>Cytophagales</taxon>
        <taxon>Flammeovirgaceae</taxon>
        <taxon>Flammeovirga</taxon>
    </lineage>
</organism>
<dbReference type="EMBL" id="JABANE010000057">
    <property type="protein sequence ID" value="NME70196.1"/>
    <property type="molecule type" value="Genomic_DNA"/>
</dbReference>
<dbReference type="Proteomes" id="UP000576082">
    <property type="component" value="Unassembled WGS sequence"/>
</dbReference>
<dbReference type="RefSeq" id="WP_169658438.1">
    <property type="nucleotide sequence ID" value="NZ_JABANE010000057.1"/>
</dbReference>
<comment type="caution">
    <text evidence="2">The sequence shown here is derived from an EMBL/GenBank/DDBJ whole genome shotgun (WGS) entry which is preliminary data.</text>
</comment>
<dbReference type="SUPFAM" id="SSF63825">
    <property type="entry name" value="YWTD domain"/>
    <property type="match status" value="1"/>
</dbReference>
<evidence type="ECO:0000313" key="2">
    <source>
        <dbReference type="EMBL" id="NME70196.1"/>
    </source>
</evidence>
<dbReference type="Gene3D" id="2.130.10.10">
    <property type="entry name" value="YVTN repeat-like/Quinoprotein amine dehydrogenase"/>
    <property type="match status" value="2"/>
</dbReference>
<reference evidence="2 3" key="1">
    <citation type="submission" date="2020-04" db="EMBL/GenBank/DDBJ databases">
        <title>Flammeovirga sp. SR4, a novel species isolated from seawater.</title>
        <authorList>
            <person name="Wang X."/>
        </authorList>
    </citation>
    <scope>NUCLEOTIDE SEQUENCE [LARGE SCALE GENOMIC DNA]</scope>
    <source>
        <strain evidence="2 3">ATCC 23126</strain>
    </source>
</reference>
<dbReference type="InterPro" id="IPR011110">
    <property type="entry name" value="Reg_prop"/>
</dbReference>
<keyword evidence="3" id="KW-1185">Reference proteome</keyword>
<dbReference type="InterPro" id="IPR048954">
    <property type="entry name" value="PorZ_N"/>
</dbReference>
<dbReference type="SUPFAM" id="SSF63829">
    <property type="entry name" value="Calcium-dependent phosphotriesterase"/>
    <property type="match status" value="1"/>
</dbReference>
<protein>
    <recommendedName>
        <fullName evidence="1">PorZ N-terminal beta-propeller domain-containing protein</fullName>
    </recommendedName>
</protein>
<accession>A0A7X9XAZ5</accession>
<dbReference type="InterPro" id="IPR011044">
    <property type="entry name" value="Quino_amine_DH_bsu"/>
</dbReference>
<dbReference type="SUPFAM" id="SSF50969">
    <property type="entry name" value="YVTN repeat-like/Quinoprotein amine dehydrogenase"/>
    <property type="match status" value="1"/>
</dbReference>
<dbReference type="Pfam" id="PF07494">
    <property type="entry name" value="Reg_prop"/>
    <property type="match status" value="1"/>
</dbReference>
<evidence type="ECO:0000313" key="3">
    <source>
        <dbReference type="Proteomes" id="UP000576082"/>
    </source>
</evidence>
<gene>
    <name evidence="2" type="ORF">HHU12_19630</name>
</gene>
<dbReference type="AlphaFoldDB" id="A0A7X9XAZ5"/>
<evidence type="ECO:0000259" key="1">
    <source>
        <dbReference type="Pfam" id="PF21544"/>
    </source>
</evidence>
<dbReference type="Pfam" id="PF21544">
    <property type="entry name" value="PorZ_N_b_propeller"/>
    <property type="match status" value="1"/>
</dbReference>
<sequence>MRSFFQVTLFNVLILFIFSFNFAGAQNIPTKTWRSHLNFSNAHSVAITDNEVYCASNNALFSYGRNNSIITTLTKDDGLSDTNILALGYATSSDQLIVLYANGNLDFITDDEIVNMRTLLNTSYPNKAFYGLRVDGRYLYVCASFGVAKINTDNFTIEETYDFIGQNGSENAVFDITISDDSLYIASNEGIKSASSDPNVNKQDFNNWHLIVPSSTFSTRSILWAGNSLYYTNDQDNALKKYTNDASSTVFNYTTTVYLLDFWGDDITLVGEDEIYRIDEQDQVSTYSDPKVPAPRQLLDDENGNAWIADNTNGLISISANGNEIQGYAPSGPLFPVARQIINANEKIVMIPSTDDPNVTVGSFSIFENGQWTNYTSQNRTSVTTIPATAPFYGIAFNAFENIIYFASNGDGLLAFNLNDNSFELIKTPFLVEGRTEANLKSLSIDFYGNLWTSSQFYVHIKDTEGKWIHTRNNSLSSPATVTQNSTQDDVWFVLENNRLLTYKEGSTRFLTTDNTSGGLPSNTVFTIQLDNSGSMWIGTEDGSAEYFGFSPSEVNEFSVALPRYDGFPLLRGERVLSYGIDGGNRKWVGTGNGLWLFSKDGGQLFEYFTQENSPILSNEVKTIGIQPKTGEVFIGTDNGVVSYRSDATEPSKSIDKITVFPSPVRPNYNGVLTINGLVDNASVKITDTAGNIVWDGKSYGGSTSWNLRLDSGTKPATGVYFIFATDLDGVEKNVGKFAVIR</sequence>
<name>A0A7X9XAZ5_9BACT</name>